<organism evidence="3 4">
    <name type="scientific">Pseudomonas fluorescens</name>
    <dbReference type="NCBI Taxonomy" id="294"/>
    <lineage>
        <taxon>Bacteria</taxon>
        <taxon>Pseudomonadati</taxon>
        <taxon>Pseudomonadota</taxon>
        <taxon>Gammaproteobacteria</taxon>
        <taxon>Pseudomonadales</taxon>
        <taxon>Pseudomonadaceae</taxon>
        <taxon>Pseudomonas</taxon>
    </lineage>
</organism>
<dbReference type="InterPro" id="IPR012347">
    <property type="entry name" value="Ferritin-like"/>
</dbReference>
<dbReference type="OrthoDB" id="118677at2"/>
<evidence type="ECO:0000313" key="4">
    <source>
        <dbReference type="Proteomes" id="UP000281909"/>
    </source>
</evidence>
<dbReference type="EMBL" id="LR134318">
    <property type="protein sequence ID" value="VEF11416.1"/>
    <property type="molecule type" value="Genomic_DNA"/>
</dbReference>
<feature type="signal peptide" evidence="1">
    <location>
        <begin position="1"/>
        <end position="23"/>
    </location>
</feature>
<dbReference type="Proteomes" id="UP000281909">
    <property type="component" value="Chromosome"/>
</dbReference>
<evidence type="ECO:0000313" key="3">
    <source>
        <dbReference type="EMBL" id="VEF11416.1"/>
    </source>
</evidence>
<dbReference type="PANTHER" id="PTHR38593:SF1">
    <property type="entry name" value="BLR2558 PROTEIN"/>
    <property type="match status" value="1"/>
</dbReference>
<evidence type="ECO:0000256" key="1">
    <source>
        <dbReference type="SAM" id="SignalP"/>
    </source>
</evidence>
<dbReference type="Pfam" id="PF13628">
    <property type="entry name" value="DUF4142"/>
    <property type="match status" value="1"/>
</dbReference>
<dbReference type="RefSeq" id="WP_126363936.1">
    <property type="nucleotide sequence ID" value="NZ_LR134318.1"/>
</dbReference>
<feature type="domain" description="DUF4142" evidence="2">
    <location>
        <begin position="28"/>
        <end position="159"/>
    </location>
</feature>
<evidence type="ECO:0000259" key="2">
    <source>
        <dbReference type="Pfam" id="PF13628"/>
    </source>
</evidence>
<dbReference type="InterPro" id="IPR025419">
    <property type="entry name" value="DUF4142"/>
</dbReference>
<dbReference type="AlphaFoldDB" id="A0A448DXA6"/>
<reference evidence="3 4" key="1">
    <citation type="submission" date="2018-12" db="EMBL/GenBank/DDBJ databases">
        <authorList>
            <consortium name="Pathogen Informatics"/>
        </authorList>
    </citation>
    <scope>NUCLEOTIDE SEQUENCE [LARGE SCALE GENOMIC DNA]</scope>
    <source>
        <strain evidence="3 4">NCTC9428</strain>
    </source>
</reference>
<name>A0A448DXA6_PSEFL</name>
<accession>A0A448DXA6</accession>
<keyword evidence="3" id="KW-0449">Lipoprotein</keyword>
<feature type="chain" id="PRO_5019038608" evidence="1">
    <location>
        <begin position="24"/>
        <end position="178"/>
    </location>
</feature>
<keyword evidence="1" id="KW-0732">Signal</keyword>
<dbReference type="Gene3D" id="1.20.1260.10">
    <property type="match status" value="1"/>
</dbReference>
<protein>
    <submittedName>
        <fullName evidence="3">Lipoprotein</fullName>
    </submittedName>
</protein>
<dbReference type="PANTHER" id="PTHR38593">
    <property type="entry name" value="BLR2558 PROTEIN"/>
    <property type="match status" value="1"/>
</dbReference>
<gene>
    <name evidence="3" type="ORF">NCTC9428_03035</name>
</gene>
<sequence length="178" mass="19960">MKSFAVKCLAALVLSAQMLNACYAVTLNAFIEQATQESLFQKQSAEVALTKNPSPQVQAFAKQAIADHQKLLPRLKQLGEKLRMDVPTELSMADKARQLRLESRDDPFDRIYIESQTESLQRQVMLFKKETMQSENPELKAFAQSELVDLEKQAEKAQLLREKLKPSAGALTAPAPLK</sequence>
<proteinExistence type="predicted"/>